<protein>
    <submittedName>
        <fullName evidence="3">Cholesterol transport system auxiliary component</fullName>
    </submittedName>
</protein>
<dbReference type="Proteomes" id="UP000578569">
    <property type="component" value="Unassembled WGS sequence"/>
</dbReference>
<gene>
    <name evidence="3" type="ORF">FHS50_001553</name>
</gene>
<keyword evidence="4" id="KW-1185">Reference proteome</keyword>
<comment type="caution">
    <text evidence="3">The sequence shown here is derived from an EMBL/GenBank/DDBJ whole genome shotgun (WGS) entry which is preliminary data.</text>
</comment>
<dbReference type="Gene3D" id="3.40.50.10610">
    <property type="entry name" value="ABC-type transport auxiliary lipoprotein component"/>
    <property type="match status" value="1"/>
</dbReference>
<keyword evidence="1" id="KW-0732">Signal</keyword>
<dbReference type="RefSeq" id="WP_246332998.1">
    <property type="nucleotide sequence ID" value="NZ_JACICF010000001.1"/>
</dbReference>
<reference evidence="3 4" key="1">
    <citation type="submission" date="2020-08" db="EMBL/GenBank/DDBJ databases">
        <title>Genomic Encyclopedia of Type Strains, Phase IV (KMG-IV): sequencing the most valuable type-strain genomes for metagenomic binning, comparative biology and taxonomic classification.</title>
        <authorList>
            <person name="Goeker M."/>
        </authorList>
    </citation>
    <scope>NUCLEOTIDE SEQUENCE [LARGE SCALE GENOMIC DNA]</scope>
    <source>
        <strain evidence="3 4">DSM 24194</strain>
    </source>
</reference>
<evidence type="ECO:0000313" key="3">
    <source>
        <dbReference type="EMBL" id="MBB3764530.1"/>
    </source>
</evidence>
<feature type="chain" id="PRO_5032779261" evidence="1">
    <location>
        <begin position="16"/>
        <end position="190"/>
    </location>
</feature>
<evidence type="ECO:0000256" key="1">
    <source>
        <dbReference type="SAM" id="SignalP"/>
    </source>
</evidence>
<name>A0A839Z1I0_9SPHN</name>
<evidence type="ECO:0000259" key="2">
    <source>
        <dbReference type="Pfam" id="PF03886"/>
    </source>
</evidence>
<dbReference type="EMBL" id="JACICF010000001">
    <property type="protein sequence ID" value="MBB3764530.1"/>
    <property type="molecule type" value="Genomic_DNA"/>
</dbReference>
<dbReference type="PROSITE" id="PS51257">
    <property type="entry name" value="PROKAR_LIPOPROTEIN"/>
    <property type="match status" value="1"/>
</dbReference>
<organism evidence="3 4">
    <name type="scientific">Sphingomicrobium lutaoense</name>
    <dbReference type="NCBI Taxonomy" id="515949"/>
    <lineage>
        <taxon>Bacteria</taxon>
        <taxon>Pseudomonadati</taxon>
        <taxon>Pseudomonadota</taxon>
        <taxon>Alphaproteobacteria</taxon>
        <taxon>Sphingomonadales</taxon>
        <taxon>Sphingomonadaceae</taxon>
        <taxon>Sphingomicrobium</taxon>
    </lineage>
</organism>
<feature type="signal peptide" evidence="1">
    <location>
        <begin position="1"/>
        <end position="15"/>
    </location>
</feature>
<feature type="domain" description="ABC-type transport auxiliary lipoprotein component" evidence="2">
    <location>
        <begin position="29"/>
        <end position="185"/>
    </location>
</feature>
<accession>A0A839Z1I0</accession>
<proteinExistence type="predicted"/>
<dbReference type="SUPFAM" id="SSF159594">
    <property type="entry name" value="XCC0632-like"/>
    <property type="match status" value="1"/>
</dbReference>
<dbReference type="InterPro" id="IPR005586">
    <property type="entry name" value="ABC_trans_aux"/>
</dbReference>
<dbReference type="AlphaFoldDB" id="A0A839Z1I0"/>
<evidence type="ECO:0000313" key="4">
    <source>
        <dbReference type="Proteomes" id="UP000578569"/>
    </source>
</evidence>
<sequence length="190" mass="20075">MIRLLTIAALPLALAACLGGRDLPPTLATLSTAAPAPASIARTASPENSLTIEMPVVPQALSVTRVPVHVGPTAIAYVEDVVWVDRPATLFQQLLAETVTRMTGRVVLDPRQALIDPGTRVTGTLQHFGYHADTGEVVVVYDAALNRGDRVESRRFEARRPADGTAATVPQALNVAANEVAAAVADWLAR</sequence>
<dbReference type="Pfam" id="PF03886">
    <property type="entry name" value="ABC_trans_aux"/>
    <property type="match status" value="1"/>
</dbReference>